<dbReference type="EMBL" id="JRAK01000144">
    <property type="protein sequence ID" value="KGN84492.1"/>
    <property type="molecule type" value="Genomic_DNA"/>
</dbReference>
<organism evidence="2 3">
    <name type="scientific">Porphyromonas gulae</name>
    <dbReference type="NCBI Taxonomy" id="111105"/>
    <lineage>
        <taxon>Bacteria</taxon>
        <taxon>Pseudomonadati</taxon>
        <taxon>Bacteroidota</taxon>
        <taxon>Bacteroidia</taxon>
        <taxon>Bacteroidales</taxon>
        <taxon>Porphyromonadaceae</taxon>
        <taxon>Porphyromonas</taxon>
    </lineage>
</organism>
<accession>A0A0A2F381</accession>
<evidence type="ECO:0000313" key="3">
    <source>
        <dbReference type="Proteomes" id="UP000030146"/>
    </source>
</evidence>
<keyword evidence="3" id="KW-1185">Reference proteome</keyword>
<dbReference type="InterPro" id="IPR021823">
    <property type="entry name" value="DUF3408"/>
</dbReference>
<protein>
    <submittedName>
        <fullName evidence="2">Conjugal transfer protein TraC</fullName>
    </submittedName>
</protein>
<proteinExistence type="predicted"/>
<gene>
    <name evidence="2" type="ORF">HR15_10920</name>
</gene>
<feature type="compositionally biased region" description="Polar residues" evidence="1">
    <location>
        <begin position="63"/>
        <end position="74"/>
    </location>
</feature>
<sequence length="157" mass="17793">MPSIQEKRQKILSAKLQEMGDIGVTKRSAEESPFFDQPVELEPQEAPIPTEKTSEKAKEDAISTMTRSKGNKENGCSFQEYQKRFFAPSRDGIGKSGFTIHGEILQTLRDVLRDVRSKATLTAYIENILLEHLKEHQAMLNKTAAQYKRNPTINLDL</sequence>
<dbReference type="AlphaFoldDB" id="A0A0A2F381"/>
<reference evidence="2 3" key="1">
    <citation type="submission" date="2014-08" db="EMBL/GenBank/DDBJ databases">
        <title>Porphyromonas gulae strain:COT-052_OH3439 Genome sequencing.</title>
        <authorList>
            <person name="Wallis C."/>
            <person name="Deusch O."/>
            <person name="O'Flynn C."/>
            <person name="Davis I."/>
            <person name="Jospin G."/>
            <person name="Darling A.E."/>
            <person name="Coil D.A."/>
            <person name="Alexiev A."/>
            <person name="Horsfall A."/>
            <person name="Kirkwood N."/>
            <person name="Harris S."/>
            <person name="Eisen J.A."/>
        </authorList>
    </citation>
    <scope>NUCLEOTIDE SEQUENCE [LARGE SCALE GENOMIC DNA]</scope>
    <source>
        <strain evidence="3">COT-052 OH3439</strain>
    </source>
</reference>
<evidence type="ECO:0000256" key="1">
    <source>
        <dbReference type="SAM" id="MobiDB-lite"/>
    </source>
</evidence>
<evidence type="ECO:0000313" key="2">
    <source>
        <dbReference type="EMBL" id="KGN84492.1"/>
    </source>
</evidence>
<name>A0A0A2F381_9PORP</name>
<comment type="caution">
    <text evidence="2">The sequence shown here is derived from an EMBL/GenBank/DDBJ whole genome shotgun (WGS) entry which is preliminary data.</text>
</comment>
<dbReference type="RefSeq" id="WP_039426550.1">
    <property type="nucleotide sequence ID" value="NZ_JRAK01000144.1"/>
</dbReference>
<dbReference type="Proteomes" id="UP000030146">
    <property type="component" value="Unassembled WGS sequence"/>
</dbReference>
<feature type="compositionally biased region" description="Basic and acidic residues" evidence="1">
    <location>
        <begin position="52"/>
        <end position="61"/>
    </location>
</feature>
<feature type="region of interest" description="Disordered" evidence="1">
    <location>
        <begin position="26"/>
        <end position="74"/>
    </location>
</feature>
<dbReference type="Pfam" id="PF11888">
    <property type="entry name" value="DUF3408"/>
    <property type="match status" value="1"/>
</dbReference>